<proteinExistence type="predicted"/>
<accession>A0A7W0HQQ7</accession>
<organism evidence="1 2">
    <name type="scientific">Nonomuraea soli</name>
    <dbReference type="NCBI Taxonomy" id="1032476"/>
    <lineage>
        <taxon>Bacteria</taxon>
        <taxon>Bacillati</taxon>
        <taxon>Actinomycetota</taxon>
        <taxon>Actinomycetes</taxon>
        <taxon>Streptosporangiales</taxon>
        <taxon>Streptosporangiaceae</taxon>
        <taxon>Nonomuraea</taxon>
    </lineage>
</organism>
<comment type="caution">
    <text evidence="1">The sequence shown here is derived from an EMBL/GenBank/DDBJ whole genome shotgun (WGS) entry which is preliminary data.</text>
</comment>
<dbReference type="AlphaFoldDB" id="A0A7W0HQQ7"/>
<reference evidence="1 2" key="1">
    <citation type="submission" date="2020-07" db="EMBL/GenBank/DDBJ databases">
        <title>Genomic Encyclopedia of Type Strains, Phase IV (KMG-IV): sequencing the most valuable type-strain genomes for metagenomic binning, comparative biology and taxonomic classification.</title>
        <authorList>
            <person name="Goeker M."/>
        </authorList>
    </citation>
    <scope>NUCLEOTIDE SEQUENCE [LARGE SCALE GENOMIC DNA]</scope>
    <source>
        <strain evidence="1 2">DSM 45533</strain>
    </source>
</reference>
<dbReference type="EMBL" id="JACDUR010000003">
    <property type="protein sequence ID" value="MBA2892194.1"/>
    <property type="molecule type" value="Genomic_DNA"/>
</dbReference>
<keyword evidence="2" id="KW-1185">Reference proteome</keyword>
<evidence type="ECO:0000313" key="1">
    <source>
        <dbReference type="EMBL" id="MBA2892194.1"/>
    </source>
</evidence>
<gene>
    <name evidence="1" type="ORF">HNR30_003535</name>
</gene>
<protein>
    <submittedName>
        <fullName evidence="1">Uncharacterized protein</fullName>
    </submittedName>
</protein>
<evidence type="ECO:0000313" key="2">
    <source>
        <dbReference type="Proteomes" id="UP000530928"/>
    </source>
</evidence>
<sequence length="54" mass="5878">MLPEAAVSWVWVAKKLGVGGIEAEEIRRGHEARSSGVRIIVEISRLITTCSDIS</sequence>
<name>A0A7W0HQQ7_9ACTN</name>
<dbReference type="Proteomes" id="UP000530928">
    <property type="component" value="Unassembled WGS sequence"/>
</dbReference>